<dbReference type="PANTHER" id="PTHR10953">
    <property type="entry name" value="UBIQUITIN-ACTIVATING ENZYME E1"/>
    <property type="match status" value="1"/>
</dbReference>
<dbReference type="HOGENOM" id="CLU_013325_8_0_9"/>
<organism evidence="2 3">
    <name type="scientific">Macrococcus caseolyticus (strain JCSC5402)</name>
    <name type="common">Macrococcoides caseolyticum</name>
    <dbReference type="NCBI Taxonomy" id="458233"/>
    <lineage>
        <taxon>Bacteria</taxon>
        <taxon>Bacillati</taxon>
        <taxon>Bacillota</taxon>
        <taxon>Bacilli</taxon>
        <taxon>Bacillales</taxon>
        <taxon>Staphylococcaceae</taxon>
        <taxon>Macrococcoides</taxon>
    </lineage>
</organism>
<dbReference type="EMBL" id="AP009485">
    <property type="protein sequence ID" value="BAH18673.1"/>
    <property type="molecule type" value="Genomic_DNA"/>
</dbReference>
<proteinExistence type="predicted"/>
<dbReference type="CDD" id="cd01483">
    <property type="entry name" value="E1_enzyme_family"/>
    <property type="match status" value="1"/>
</dbReference>
<dbReference type="Gene3D" id="3.40.50.720">
    <property type="entry name" value="NAD(P)-binding Rossmann-like Domain"/>
    <property type="match status" value="1"/>
</dbReference>
<evidence type="ECO:0000313" key="3">
    <source>
        <dbReference type="Proteomes" id="UP000001383"/>
    </source>
</evidence>
<dbReference type="GO" id="GO:0045116">
    <property type="term" value="P:protein neddylation"/>
    <property type="evidence" value="ECO:0007669"/>
    <property type="project" value="TreeGrafter"/>
</dbReference>
<dbReference type="Pfam" id="PF00899">
    <property type="entry name" value="ThiF"/>
    <property type="match status" value="1"/>
</dbReference>
<dbReference type="AlphaFoldDB" id="B9EC65"/>
<dbReference type="SUPFAM" id="SSF69572">
    <property type="entry name" value="Activating enzymes of the ubiquitin-like proteins"/>
    <property type="match status" value="1"/>
</dbReference>
<dbReference type="Proteomes" id="UP000001383">
    <property type="component" value="Plasmid pMCCL1"/>
</dbReference>
<name>B9EC65_MACCJ</name>
<geneLocation type="plasmid" evidence="2 3">
    <name>pMCCL1</name>
</geneLocation>
<dbReference type="InterPro" id="IPR045886">
    <property type="entry name" value="ThiF/MoeB/HesA"/>
</dbReference>
<evidence type="ECO:0000259" key="1">
    <source>
        <dbReference type="Pfam" id="PF00899"/>
    </source>
</evidence>
<dbReference type="PANTHER" id="PTHR10953:SF6">
    <property type="entry name" value="NEDD8-ACTIVATING ENZYME E1 CATALYTIC SUBUNIT"/>
    <property type="match status" value="1"/>
</dbReference>
<evidence type="ECO:0000313" key="2">
    <source>
        <dbReference type="EMBL" id="BAH18673.1"/>
    </source>
</evidence>
<dbReference type="OrthoDB" id="9804286at2"/>
<protein>
    <recommendedName>
        <fullName evidence="1">THIF-type NAD/FAD binding fold domain-containing protein</fullName>
    </recommendedName>
</protein>
<dbReference type="eggNOG" id="COG0476">
    <property type="taxonomic scope" value="Bacteria"/>
</dbReference>
<dbReference type="GO" id="GO:0019781">
    <property type="term" value="F:NEDD8 activating enzyme activity"/>
    <property type="evidence" value="ECO:0007669"/>
    <property type="project" value="TreeGrafter"/>
</dbReference>
<keyword evidence="2" id="KW-0614">Plasmid</keyword>
<dbReference type="RefSeq" id="WP_012655839.1">
    <property type="nucleotide sequence ID" value="NC_011995.1"/>
</dbReference>
<dbReference type="KEGG" id="mcl:MCCL_plsA0009"/>
<feature type="domain" description="THIF-type NAD/FAD binding fold" evidence="1">
    <location>
        <begin position="120"/>
        <end position="278"/>
    </location>
</feature>
<dbReference type="InterPro" id="IPR000594">
    <property type="entry name" value="ThiF_NAD_FAD-bd"/>
</dbReference>
<accession>B9EC65</accession>
<gene>
    <name evidence="2" type="ordered locus">MCCL_plsA0009</name>
</gene>
<dbReference type="InterPro" id="IPR035985">
    <property type="entry name" value="Ubiquitin-activating_enz"/>
</dbReference>
<reference evidence="2 3" key="1">
    <citation type="journal article" date="2009" name="J. Bacteriol.">
        <title>Complete genome sequence of Macrococcus caseolyticus strain JCSCS5402, reflecting the ancestral genome of the human-pathogenic staphylococci.</title>
        <authorList>
            <person name="Baba T."/>
            <person name="Kuwahara-Arai K."/>
            <person name="Uchiyama I."/>
            <person name="Takeuchi F."/>
            <person name="Ito T."/>
            <person name="Hiramatsu K."/>
        </authorList>
    </citation>
    <scope>NUCLEOTIDE SEQUENCE [LARGE SCALE GENOMIC DNA]</scope>
    <source>
        <strain evidence="2 3">JCSC5402</strain>
        <plasmid evidence="2 3">pMCCL1</plasmid>
    </source>
</reference>
<sequence length="360" mass="41979">MKFIQKEMGCEFFVLDTEIMIVNNNLFKYQIFPKSEYLSSFIKYLNSDKKIEVKNLNRYIEVPSDILNKIIDKFLKLKLIRLVEVDEIVQGAEFIEQSLDPRFGTQLLWMNQFTNDAPKLLSNIKNLEVCIIGAGALGSSLALKLSAMGIKNISIWDGDKVELDNLTRQYLYTDKASQNNEYKVDELKKIIKNFYPESNIRVHRKFINSYKSFYEIEKNTNLIIQTADFPKGKIDYWCNEYSIKNKIPVIFTHHKSVGPFYIPGKTACLACFENYINTQTNGYFKKYKEIVKNKPNQKNGSFITGQLMNEVIILNLFTRFFIKKDYDFSNSIFIINESDLSIDLLNFDLKHECQCRQGGI</sequence>
<dbReference type="GO" id="GO:0005737">
    <property type="term" value="C:cytoplasm"/>
    <property type="evidence" value="ECO:0007669"/>
    <property type="project" value="TreeGrafter"/>
</dbReference>